<dbReference type="InterPro" id="IPR028978">
    <property type="entry name" value="Chorismate_lyase_/UTRA_dom_sf"/>
</dbReference>
<feature type="binding site" evidence="4">
    <location>
        <position position="116"/>
    </location>
    <ligand>
        <name>substrate</name>
    </ligand>
</feature>
<comment type="pathway">
    <text evidence="4">Cofactor biosynthesis; ubiquinone biosynthesis.</text>
</comment>
<dbReference type="Gene3D" id="3.40.1410.10">
    <property type="entry name" value="Chorismate lyase-like"/>
    <property type="match status" value="1"/>
</dbReference>
<dbReference type="GO" id="GO:0006744">
    <property type="term" value="P:ubiquinone biosynthetic process"/>
    <property type="evidence" value="ECO:0007669"/>
    <property type="project" value="UniProtKB-UniRule"/>
</dbReference>
<comment type="caution">
    <text evidence="5">The sequence shown here is derived from an EMBL/GenBank/DDBJ whole genome shotgun (WGS) entry which is preliminary data.</text>
</comment>
<name>K8VZZ4_9GAMM</name>
<feature type="binding site" evidence="4">
    <location>
        <position position="35"/>
    </location>
    <ligand>
        <name>substrate</name>
    </ligand>
</feature>
<evidence type="ECO:0000256" key="3">
    <source>
        <dbReference type="ARBA" id="ARBA00023239"/>
    </source>
</evidence>
<evidence type="ECO:0000256" key="4">
    <source>
        <dbReference type="HAMAP-Rule" id="MF_01632"/>
    </source>
</evidence>
<comment type="similarity">
    <text evidence="4">Belongs to the UbiC family.</text>
</comment>
<dbReference type="GO" id="GO:0005829">
    <property type="term" value="C:cytosol"/>
    <property type="evidence" value="ECO:0007669"/>
    <property type="project" value="TreeGrafter"/>
</dbReference>
<keyword evidence="2 4" id="KW-0831">Ubiquinone biosynthesis</keyword>
<comment type="subunit">
    <text evidence="4">Monomer.</text>
</comment>
<dbReference type="OrthoDB" id="9789493at2"/>
<proteinExistence type="inferred from homology"/>
<organism evidence="5 6">
    <name type="scientific">Providencia sneebia DSM 19967</name>
    <dbReference type="NCBI Taxonomy" id="1141660"/>
    <lineage>
        <taxon>Bacteria</taxon>
        <taxon>Pseudomonadati</taxon>
        <taxon>Pseudomonadota</taxon>
        <taxon>Gammaproteobacteria</taxon>
        <taxon>Enterobacterales</taxon>
        <taxon>Morganellaceae</taxon>
        <taxon>Providencia</taxon>
    </lineage>
</organism>
<evidence type="ECO:0000313" key="5">
    <source>
        <dbReference type="EMBL" id="EKT53141.1"/>
    </source>
</evidence>
<gene>
    <name evidence="4" type="primary">ubiC</name>
    <name evidence="5" type="ORF">OO7_16148</name>
</gene>
<dbReference type="EMBL" id="AKKN01000014">
    <property type="protein sequence ID" value="EKT53141.1"/>
    <property type="molecule type" value="Genomic_DNA"/>
</dbReference>
<comment type="subcellular location">
    <subcellularLocation>
        <location evidence="4">Cytoplasm</location>
    </subcellularLocation>
</comment>
<protein>
    <recommendedName>
        <fullName evidence="4">Chorismate pyruvate-lyase</fullName>
        <shortName evidence="4">CL</shortName>
        <shortName evidence="4">CPL</shortName>
        <ecNumber evidence="4">4.1.3.40</ecNumber>
    </recommendedName>
</protein>
<evidence type="ECO:0000256" key="1">
    <source>
        <dbReference type="ARBA" id="ARBA00022490"/>
    </source>
</evidence>
<comment type="catalytic activity">
    <reaction evidence="4">
        <text>chorismate = 4-hydroxybenzoate + pyruvate</text>
        <dbReference type="Rhea" id="RHEA:16505"/>
        <dbReference type="ChEBI" id="CHEBI:15361"/>
        <dbReference type="ChEBI" id="CHEBI:17879"/>
        <dbReference type="ChEBI" id="CHEBI:29748"/>
        <dbReference type="EC" id="4.1.3.40"/>
    </reaction>
</comment>
<dbReference type="InterPro" id="IPR007440">
    <property type="entry name" value="Chorismate--pyruvate_lyase"/>
</dbReference>
<sequence length="168" mass="19720">MDDTLFTSHPITWLSETDNVIPENMLSWLQELGSMTKRLEQYCQSLTVTPYVQKYVSRNMLSDDEAQCLPESSSYWLREVIIYGDNIPWLLGRTLIPQETLSGDDQRIVDIGTLPLGRYLFSHDNLTRDYIHIGQQEQRWLRRSRLRLSNNPLLLTELFLPESPAYKR</sequence>
<accession>K8VZZ4</accession>
<dbReference type="PANTHER" id="PTHR38683:SF1">
    <property type="entry name" value="CHORISMATE PYRUVATE-LYASE"/>
    <property type="match status" value="1"/>
</dbReference>
<feature type="binding site" evidence="4">
    <location>
        <position position="78"/>
    </location>
    <ligand>
        <name>substrate</name>
    </ligand>
</feature>
<feature type="binding site" evidence="4">
    <location>
        <position position="157"/>
    </location>
    <ligand>
        <name>substrate</name>
    </ligand>
</feature>
<dbReference type="NCBIfam" id="NF008656">
    <property type="entry name" value="PRK11655.1"/>
    <property type="match status" value="1"/>
</dbReference>
<dbReference type="Proteomes" id="UP000010290">
    <property type="component" value="Chromosome"/>
</dbReference>
<dbReference type="AlphaFoldDB" id="K8VZZ4"/>
<dbReference type="SUPFAM" id="SSF64288">
    <property type="entry name" value="Chorismate lyase-like"/>
    <property type="match status" value="1"/>
</dbReference>
<dbReference type="UniPathway" id="UPA00232"/>
<evidence type="ECO:0000256" key="2">
    <source>
        <dbReference type="ARBA" id="ARBA00022688"/>
    </source>
</evidence>
<dbReference type="RefSeq" id="WP_008916956.1">
    <property type="nucleotide sequence ID" value="NZ_CM001773.1"/>
</dbReference>
<comment type="function">
    <text evidence="4">Removes the pyruvyl group from chorismate, with concomitant aromatization of the ring, to provide 4-hydroxybenzoate (4HB) for the ubiquinone pathway.</text>
</comment>
<keyword evidence="6" id="KW-1185">Reference proteome</keyword>
<dbReference type="HAMAP" id="MF_01632">
    <property type="entry name" value="UbiC"/>
    <property type="match status" value="1"/>
</dbReference>
<dbReference type="GO" id="GO:0042866">
    <property type="term" value="P:pyruvate biosynthetic process"/>
    <property type="evidence" value="ECO:0007669"/>
    <property type="project" value="UniProtKB-UniRule"/>
</dbReference>
<keyword evidence="3 4" id="KW-0456">Lyase</keyword>
<dbReference type="PATRIC" id="fig|1141660.3.peg.3231"/>
<keyword evidence="4 5" id="KW-0670">Pyruvate</keyword>
<dbReference type="HOGENOM" id="CLU_096824_1_0_6"/>
<dbReference type="PANTHER" id="PTHR38683">
    <property type="entry name" value="CHORISMATE PYRUVATE-LYASE"/>
    <property type="match status" value="1"/>
</dbReference>
<evidence type="ECO:0000313" key="6">
    <source>
        <dbReference type="Proteomes" id="UP000010290"/>
    </source>
</evidence>
<keyword evidence="1 4" id="KW-0963">Cytoplasm</keyword>
<dbReference type="GO" id="GO:0008813">
    <property type="term" value="F:chorismate lyase activity"/>
    <property type="evidence" value="ECO:0007669"/>
    <property type="project" value="UniProtKB-UniRule"/>
</dbReference>
<dbReference type="Pfam" id="PF04345">
    <property type="entry name" value="Chor_lyase"/>
    <property type="match status" value="1"/>
</dbReference>
<dbReference type="EC" id="4.1.3.40" evidence="4"/>
<reference evidence="5 6" key="1">
    <citation type="journal article" date="2012" name="BMC Genomics">
        <title>Comparative genomics of bacteria in the genus Providencia isolated from wild Drosophila melanogaster.</title>
        <authorList>
            <person name="Galac M.R."/>
            <person name="Lazzaro B.P."/>
        </authorList>
    </citation>
    <scope>NUCLEOTIDE SEQUENCE [LARGE SCALE GENOMIC DNA]</scope>
    <source>
        <strain evidence="5 6">DSM 19967</strain>
    </source>
</reference>